<comment type="caution">
    <text evidence="2">The sequence shown here is derived from an EMBL/GenBank/DDBJ whole genome shotgun (WGS) entry which is preliminary data.</text>
</comment>
<dbReference type="Proteomes" id="UP000815846">
    <property type="component" value="Unassembled WGS sequence"/>
</dbReference>
<dbReference type="EMBL" id="PJAI02000011">
    <property type="protein sequence ID" value="TYK65367.1"/>
    <property type="molecule type" value="Genomic_DNA"/>
</dbReference>
<evidence type="ECO:0000256" key="1">
    <source>
        <dbReference type="SAM" id="SignalP"/>
    </source>
</evidence>
<accession>A0ABY3MWB2</accession>
<gene>
    <name evidence="2" type="ORF">CWS31_010905</name>
</gene>
<feature type="chain" id="PRO_5045739129" evidence="1">
    <location>
        <begin position="26"/>
        <end position="100"/>
    </location>
</feature>
<protein>
    <submittedName>
        <fullName evidence="2">Uncharacterized protein</fullName>
    </submittedName>
</protein>
<feature type="signal peptide" evidence="1">
    <location>
        <begin position="1"/>
        <end position="25"/>
    </location>
</feature>
<name>A0ABY3MWB2_9GAMM</name>
<organism evidence="2 3">
    <name type="scientific">Colwellia echini</name>
    <dbReference type="NCBI Taxonomy" id="1982103"/>
    <lineage>
        <taxon>Bacteria</taxon>
        <taxon>Pseudomonadati</taxon>
        <taxon>Pseudomonadota</taxon>
        <taxon>Gammaproteobacteria</taxon>
        <taxon>Alteromonadales</taxon>
        <taxon>Colwelliaceae</taxon>
        <taxon>Colwellia</taxon>
    </lineage>
</organism>
<keyword evidence="1" id="KW-0732">Signal</keyword>
<sequence>MLKNKQLIQSAIILLLFCTTFFAHSGHYDVPGTPEKSMSFDQHDCHLCQQSIDTPTKIPAVFPVFQDVYSVNKVITTFPLFSFQAYIFPRLRAPPTFYIV</sequence>
<proteinExistence type="predicted"/>
<dbReference type="RefSeq" id="WP_148747759.1">
    <property type="nucleotide sequence ID" value="NZ_PJAI02000011.1"/>
</dbReference>
<evidence type="ECO:0000313" key="3">
    <source>
        <dbReference type="Proteomes" id="UP000815846"/>
    </source>
</evidence>
<reference evidence="2 3" key="1">
    <citation type="submission" date="2019-08" db="EMBL/GenBank/DDBJ databases">
        <title>Microbe sample from Colwellia echini.</title>
        <authorList>
            <person name="Christiansen L."/>
            <person name="Pathiraja D."/>
            <person name="Schultz-Johansen M."/>
            <person name="Choi I.-G."/>
            <person name="Stougaard P."/>
        </authorList>
    </citation>
    <scope>NUCLEOTIDE SEQUENCE [LARGE SCALE GENOMIC DNA]</scope>
    <source>
        <strain evidence="2 3">A3</strain>
    </source>
</reference>
<keyword evidence="3" id="KW-1185">Reference proteome</keyword>
<evidence type="ECO:0000313" key="2">
    <source>
        <dbReference type="EMBL" id="TYK65367.1"/>
    </source>
</evidence>